<reference evidence="1" key="1">
    <citation type="submission" date="2015-07" db="EMBL/GenBank/DDBJ databases">
        <title>MeaNS - Measles Nucleotide Surveillance Program.</title>
        <authorList>
            <person name="Tran T."/>
            <person name="Druce J."/>
        </authorList>
    </citation>
    <scope>NUCLEOTIDE SEQUENCE</scope>
    <source>
        <strain evidence="1">UCB-OBI-ISO-001</strain>
        <tissue evidence="1">Gonad</tissue>
    </source>
</reference>
<dbReference type="AlphaFoldDB" id="A0A0L8GZ52"/>
<sequence length="192" mass="21732">MFPVGAVHYTIWFRNTNILLYSVDYSLFQKNLECQTCSGMMCNDSERTGCPGVEPVCQYKLSMNGVTLKFERSCRTYRNCLEAMRNNTFTCNKWANGTSCVACCSGNQCNKNDFMGTVEEFSRKLLNISQKSVDFKEDIVSAIAMLEEMALLISNAFVNIILRKILHGINDMINAPEKILVEAEKANRTVSR</sequence>
<proteinExistence type="predicted"/>
<organism evidence="1">
    <name type="scientific">Octopus bimaculoides</name>
    <name type="common">California two-spotted octopus</name>
    <dbReference type="NCBI Taxonomy" id="37653"/>
    <lineage>
        <taxon>Eukaryota</taxon>
        <taxon>Metazoa</taxon>
        <taxon>Spiralia</taxon>
        <taxon>Lophotrochozoa</taxon>
        <taxon>Mollusca</taxon>
        <taxon>Cephalopoda</taxon>
        <taxon>Coleoidea</taxon>
        <taxon>Octopodiformes</taxon>
        <taxon>Octopoda</taxon>
        <taxon>Incirrata</taxon>
        <taxon>Octopodidae</taxon>
        <taxon>Octopus</taxon>
    </lineage>
</organism>
<dbReference type="OrthoDB" id="6131022at2759"/>
<gene>
    <name evidence="1" type="ORF">OCBIM_22025565mg</name>
</gene>
<accession>A0A0L8GZ52</accession>
<name>A0A0L8GZ52_OCTBM</name>
<dbReference type="EMBL" id="KQ419844">
    <property type="protein sequence ID" value="KOF82207.1"/>
    <property type="molecule type" value="Genomic_DNA"/>
</dbReference>
<protein>
    <submittedName>
        <fullName evidence="1">Uncharacterized protein</fullName>
    </submittedName>
</protein>
<evidence type="ECO:0000313" key="1">
    <source>
        <dbReference type="EMBL" id="KOF82207.1"/>
    </source>
</evidence>